<dbReference type="InterPro" id="IPR006260">
    <property type="entry name" value="TonB/TolA_C"/>
</dbReference>
<dbReference type="InterPro" id="IPR051045">
    <property type="entry name" value="TonB-dependent_transducer"/>
</dbReference>
<keyword evidence="9 10" id="KW-0472">Membrane</keyword>
<dbReference type="InterPro" id="IPR003538">
    <property type="entry name" value="TonB"/>
</dbReference>
<evidence type="ECO:0000259" key="11">
    <source>
        <dbReference type="PROSITE" id="PS52015"/>
    </source>
</evidence>
<evidence type="ECO:0000256" key="7">
    <source>
        <dbReference type="ARBA" id="ARBA00022927"/>
    </source>
</evidence>
<keyword evidence="3" id="KW-0813">Transport</keyword>
<evidence type="ECO:0000256" key="6">
    <source>
        <dbReference type="ARBA" id="ARBA00022692"/>
    </source>
</evidence>
<comment type="similarity">
    <text evidence="2">Belongs to the TonB family.</text>
</comment>
<dbReference type="NCBIfam" id="TIGR01352">
    <property type="entry name" value="tonB_Cterm"/>
    <property type="match status" value="1"/>
</dbReference>
<keyword evidence="8 10" id="KW-1133">Transmembrane helix</keyword>
<dbReference type="PROSITE" id="PS52015">
    <property type="entry name" value="TONB_CTD"/>
    <property type="match status" value="1"/>
</dbReference>
<dbReference type="GO" id="GO:0031992">
    <property type="term" value="F:energy transducer activity"/>
    <property type="evidence" value="ECO:0007669"/>
    <property type="project" value="InterPro"/>
</dbReference>
<evidence type="ECO:0000256" key="3">
    <source>
        <dbReference type="ARBA" id="ARBA00022448"/>
    </source>
</evidence>
<evidence type="ECO:0000256" key="8">
    <source>
        <dbReference type="ARBA" id="ARBA00022989"/>
    </source>
</evidence>
<keyword evidence="4" id="KW-1003">Cell membrane</keyword>
<evidence type="ECO:0000256" key="4">
    <source>
        <dbReference type="ARBA" id="ARBA00022475"/>
    </source>
</evidence>
<dbReference type="GO" id="GO:0015031">
    <property type="term" value="P:protein transport"/>
    <property type="evidence" value="ECO:0007669"/>
    <property type="project" value="UniProtKB-KW"/>
</dbReference>
<evidence type="ECO:0000256" key="2">
    <source>
        <dbReference type="ARBA" id="ARBA00006555"/>
    </source>
</evidence>
<comment type="caution">
    <text evidence="12">The sequence shown here is derived from an EMBL/GenBank/DDBJ whole genome shotgun (WGS) entry which is preliminary data.</text>
</comment>
<feature type="transmembrane region" description="Helical" evidence="10">
    <location>
        <begin position="15"/>
        <end position="34"/>
    </location>
</feature>
<dbReference type="GO" id="GO:0098797">
    <property type="term" value="C:plasma membrane protein complex"/>
    <property type="evidence" value="ECO:0007669"/>
    <property type="project" value="TreeGrafter"/>
</dbReference>
<evidence type="ECO:0000313" key="13">
    <source>
        <dbReference type="Proteomes" id="UP000468581"/>
    </source>
</evidence>
<evidence type="ECO:0000256" key="10">
    <source>
        <dbReference type="SAM" id="Phobius"/>
    </source>
</evidence>
<protein>
    <submittedName>
        <fullName evidence="12">TonB family protein</fullName>
    </submittedName>
</protein>
<keyword evidence="6 10" id="KW-0812">Transmembrane</keyword>
<keyword evidence="7" id="KW-0653">Protein transport</keyword>
<sequence>MKPKKNPNIAVKRNGSLYFVIGLAFVLFVIWRFMEIKIYDRESDTVQLVNLEKPVLQDIPITQTLNTPPPPPPAAPEVIQIVEDTEEIVETIIESTETDQNEVIKDPVVRVEDIEVAEEEEDISVPFAVIEKVPVFPGCTGDSNEELKTCFQLKIQAHIKKHFKYPDIAREMGIKGKVYVLFVINSNGMVTNIQTRGPDRLLEKEAARIIGLLPKMTPGKQRGKEVKVPYSIPINFTLM</sequence>
<dbReference type="InterPro" id="IPR037682">
    <property type="entry name" value="TonB_C"/>
</dbReference>
<comment type="subcellular location">
    <subcellularLocation>
        <location evidence="1">Cell inner membrane</location>
        <topology evidence="1">Single-pass membrane protein</topology>
        <orientation evidence="1">Periplasmic side</orientation>
    </subcellularLocation>
</comment>
<dbReference type="Pfam" id="PF03544">
    <property type="entry name" value="TonB_C"/>
    <property type="match status" value="1"/>
</dbReference>
<evidence type="ECO:0000313" key="12">
    <source>
        <dbReference type="EMBL" id="NER11873.1"/>
    </source>
</evidence>
<dbReference type="Proteomes" id="UP000468581">
    <property type="component" value="Unassembled WGS sequence"/>
</dbReference>
<reference evidence="12 13" key="1">
    <citation type="submission" date="2020-01" db="EMBL/GenBank/DDBJ databases">
        <title>Leptobacterium flavescens.</title>
        <authorList>
            <person name="Wang G."/>
        </authorList>
    </citation>
    <scope>NUCLEOTIDE SEQUENCE [LARGE SCALE GENOMIC DNA]</scope>
    <source>
        <strain evidence="12 13">KCTC 22160</strain>
    </source>
</reference>
<proteinExistence type="inferred from homology"/>
<dbReference type="GO" id="GO:0030288">
    <property type="term" value="C:outer membrane-bounded periplasmic space"/>
    <property type="evidence" value="ECO:0007669"/>
    <property type="project" value="InterPro"/>
</dbReference>
<name>A0A6P0ULE0_9FLAO</name>
<dbReference type="AlphaFoldDB" id="A0A6P0ULE0"/>
<dbReference type="GO" id="GO:0015891">
    <property type="term" value="P:siderophore transport"/>
    <property type="evidence" value="ECO:0007669"/>
    <property type="project" value="InterPro"/>
</dbReference>
<feature type="domain" description="TonB C-terminal" evidence="11">
    <location>
        <begin position="150"/>
        <end position="239"/>
    </location>
</feature>
<dbReference type="PANTHER" id="PTHR33446:SF2">
    <property type="entry name" value="PROTEIN TONB"/>
    <property type="match status" value="1"/>
</dbReference>
<dbReference type="RefSeq" id="WP_163604908.1">
    <property type="nucleotide sequence ID" value="NZ_JAABOO010000001.1"/>
</dbReference>
<organism evidence="12 13">
    <name type="scientific">Leptobacterium flavescens</name>
    <dbReference type="NCBI Taxonomy" id="472055"/>
    <lineage>
        <taxon>Bacteria</taxon>
        <taxon>Pseudomonadati</taxon>
        <taxon>Bacteroidota</taxon>
        <taxon>Flavobacteriia</taxon>
        <taxon>Flavobacteriales</taxon>
        <taxon>Flavobacteriaceae</taxon>
        <taxon>Leptobacterium</taxon>
    </lineage>
</organism>
<dbReference type="PANTHER" id="PTHR33446">
    <property type="entry name" value="PROTEIN TONB-RELATED"/>
    <property type="match status" value="1"/>
</dbReference>
<evidence type="ECO:0000256" key="9">
    <source>
        <dbReference type="ARBA" id="ARBA00023136"/>
    </source>
</evidence>
<dbReference type="EMBL" id="JAABOO010000001">
    <property type="protein sequence ID" value="NER11873.1"/>
    <property type="molecule type" value="Genomic_DNA"/>
</dbReference>
<evidence type="ECO:0000256" key="1">
    <source>
        <dbReference type="ARBA" id="ARBA00004383"/>
    </source>
</evidence>
<dbReference type="GO" id="GO:0055085">
    <property type="term" value="P:transmembrane transport"/>
    <property type="evidence" value="ECO:0007669"/>
    <property type="project" value="InterPro"/>
</dbReference>
<dbReference type="PRINTS" id="PR01374">
    <property type="entry name" value="TONBPROTEIN"/>
</dbReference>
<accession>A0A6P0ULE0</accession>
<keyword evidence="13" id="KW-1185">Reference proteome</keyword>
<dbReference type="Gene3D" id="3.30.1150.10">
    <property type="match status" value="1"/>
</dbReference>
<dbReference type="SUPFAM" id="SSF74653">
    <property type="entry name" value="TolA/TonB C-terminal domain"/>
    <property type="match status" value="1"/>
</dbReference>
<evidence type="ECO:0000256" key="5">
    <source>
        <dbReference type="ARBA" id="ARBA00022519"/>
    </source>
</evidence>
<keyword evidence="5" id="KW-0997">Cell inner membrane</keyword>
<gene>
    <name evidence="12" type="ORF">GWK08_00320</name>
</gene>